<dbReference type="PIRSF" id="PIRSF027093">
    <property type="entry name" value="EndopolyPtase_N1"/>
    <property type="match status" value="1"/>
</dbReference>
<keyword evidence="9" id="KW-1133">Transmembrane helix</keyword>
<dbReference type="GO" id="GO:0000324">
    <property type="term" value="C:fungal-type vacuole"/>
    <property type="evidence" value="ECO:0007669"/>
    <property type="project" value="TreeGrafter"/>
</dbReference>
<evidence type="ECO:0000256" key="2">
    <source>
        <dbReference type="ARBA" id="ARBA00010399"/>
    </source>
</evidence>
<evidence type="ECO:0000313" key="15">
    <source>
        <dbReference type="EMBL" id="ORX37963.1"/>
    </source>
</evidence>
<dbReference type="FunCoup" id="A0A1Y1UIS4">
    <property type="interactions" value="46"/>
</dbReference>
<evidence type="ECO:0000256" key="8">
    <source>
        <dbReference type="ARBA" id="ARBA00022968"/>
    </source>
</evidence>
<dbReference type="EMBL" id="NBSH01000005">
    <property type="protein sequence ID" value="ORX37963.1"/>
    <property type="molecule type" value="Genomic_DNA"/>
</dbReference>
<keyword evidence="14" id="KW-0732">Signal</keyword>
<keyword evidence="6" id="KW-0812">Transmembrane</keyword>
<comment type="subcellular location">
    <subcellularLocation>
        <location evidence="1">Vacuole membrane</location>
        <topology evidence="1">Single-pass type II membrane protein</topology>
    </subcellularLocation>
</comment>
<dbReference type="InterPro" id="IPR041805">
    <property type="entry name" value="ASMase/PPN1_MPP"/>
</dbReference>
<reference evidence="15 16" key="1">
    <citation type="submission" date="2017-03" db="EMBL/GenBank/DDBJ databases">
        <title>Widespread Adenine N6-methylation of Active Genes in Fungi.</title>
        <authorList>
            <consortium name="DOE Joint Genome Institute"/>
            <person name="Mondo S.J."/>
            <person name="Dannebaum R.O."/>
            <person name="Kuo R.C."/>
            <person name="Louie K.B."/>
            <person name="Bewick A.J."/>
            <person name="Labutti K."/>
            <person name="Haridas S."/>
            <person name="Kuo A."/>
            <person name="Salamov A."/>
            <person name="Ahrendt S.R."/>
            <person name="Lau R."/>
            <person name="Bowen B.P."/>
            <person name="Lipzen A."/>
            <person name="Sullivan W."/>
            <person name="Andreopoulos W.B."/>
            <person name="Clum A."/>
            <person name="Lindquist E."/>
            <person name="Daum C."/>
            <person name="Northen T.R."/>
            <person name="Ramamoorthy G."/>
            <person name="Schmitz R.J."/>
            <person name="Gryganskyi A."/>
            <person name="Culley D."/>
            <person name="Magnuson J."/>
            <person name="James T.Y."/>
            <person name="O'Malley M.A."/>
            <person name="Stajich J.E."/>
            <person name="Spatafora J.W."/>
            <person name="Visel A."/>
            <person name="Grigoriev I.V."/>
        </authorList>
    </citation>
    <scope>NUCLEOTIDE SEQUENCE [LARGE SCALE GENOMIC DNA]</scope>
    <source>
        <strain evidence="15 16">NRRL Y-17943</strain>
    </source>
</reference>
<evidence type="ECO:0000256" key="12">
    <source>
        <dbReference type="PIRNR" id="PIRNR027093"/>
    </source>
</evidence>
<dbReference type="OrthoDB" id="348678at2759"/>
<evidence type="ECO:0000256" key="5">
    <source>
        <dbReference type="ARBA" id="ARBA00022554"/>
    </source>
</evidence>
<accession>A0A1Y1UIS4</accession>
<dbReference type="SUPFAM" id="SSF56300">
    <property type="entry name" value="Metallo-dependent phosphatases"/>
    <property type="match status" value="1"/>
</dbReference>
<dbReference type="InterPro" id="IPR029052">
    <property type="entry name" value="Metallo-depent_PP-like"/>
</dbReference>
<dbReference type="InterPro" id="IPR012358">
    <property type="entry name" value="EndopolyPtase_N1"/>
</dbReference>
<dbReference type="AlphaFoldDB" id="A0A1Y1UIS4"/>
<dbReference type="PANTHER" id="PTHR10340">
    <property type="entry name" value="SPHINGOMYELIN PHOSPHODIESTERASE"/>
    <property type="match status" value="1"/>
</dbReference>
<evidence type="ECO:0000256" key="1">
    <source>
        <dbReference type="ARBA" id="ARBA00004576"/>
    </source>
</evidence>
<evidence type="ECO:0000256" key="11">
    <source>
        <dbReference type="ARBA" id="ARBA00023180"/>
    </source>
</evidence>
<comment type="function">
    <text evidence="12">Catalyzes the hydrolysis of inorganic polyphosphate (polyP) chains of many hundreds of phosphate residues into shorter lengths.</text>
</comment>
<evidence type="ECO:0000313" key="16">
    <source>
        <dbReference type="Proteomes" id="UP000193218"/>
    </source>
</evidence>
<comment type="catalytic activity">
    <reaction evidence="12">
        <text>[phosphate](n+1) + n H2O = (n+1) phosphate + n H(+)</text>
        <dbReference type="Rhea" id="RHEA:22452"/>
        <dbReference type="Rhea" id="RHEA-COMP:14280"/>
        <dbReference type="ChEBI" id="CHEBI:15377"/>
        <dbReference type="ChEBI" id="CHEBI:15378"/>
        <dbReference type="ChEBI" id="CHEBI:16838"/>
        <dbReference type="ChEBI" id="CHEBI:43474"/>
        <dbReference type="EC" id="3.6.1.10"/>
    </reaction>
</comment>
<evidence type="ECO:0000256" key="3">
    <source>
        <dbReference type="ARBA" id="ARBA00012459"/>
    </source>
</evidence>
<dbReference type="GO" id="GO:0005615">
    <property type="term" value="C:extracellular space"/>
    <property type="evidence" value="ECO:0007669"/>
    <property type="project" value="TreeGrafter"/>
</dbReference>
<evidence type="ECO:0000256" key="7">
    <source>
        <dbReference type="ARBA" id="ARBA00022801"/>
    </source>
</evidence>
<evidence type="ECO:0000256" key="6">
    <source>
        <dbReference type="ARBA" id="ARBA00022692"/>
    </source>
</evidence>
<evidence type="ECO:0000256" key="14">
    <source>
        <dbReference type="SAM" id="SignalP"/>
    </source>
</evidence>
<dbReference type="PANTHER" id="PTHR10340:SF55">
    <property type="entry name" value="ENDOPOLYPHOSPHATASE"/>
    <property type="match status" value="1"/>
</dbReference>
<feature type="signal peptide" evidence="14">
    <location>
        <begin position="1"/>
        <end position="18"/>
    </location>
</feature>
<organism evidence="15 16">
    <name type="scientific">Kockovaella imperatae</name>
    <dbReference type="NCBI Taxonomy" id="4999"/>
    <lineage>
        <taxon>Eukaryota</taxon>
        <taxon>Fungi</taxon>
        <taxon>Dikarya</taxon>
        <taxon>Basidiomycota</taxon>
        <taxon>Agaricomycotina</taxon>
        <taxon>Tremellomycetes</taxon>
        <taxon>Tremellales</taxon>
        <taxon>Cuniculitremaceae</taxon>
        <taxon>Kockovaella</taxon>
    </lineage>
</organism>
<proteinExistence type="inferred from homology"/>
<keyword evidence="8" id="KW-0735">Signal-anchor</keyword>
<feature type="chain" id="PRO_5013186275" description="Endopolyphosphatase" evidence="14">
    <location>
        <begin position="19"/>
        <end position="623"/>
    </location>
</feature>
<dbReference type="GO" id="GO:0000298">
    <property type="term" value="F:endopolyphosphatase activity"/>
    <property type="evidence" value="ECO:0007669"/>
    <property type="project" value="UniProtKB-EC"/>
</dbReference>
<evidence type="ECO:0000256" key="4">
    <source>
        <dbReference type="ARBA" id="ARBA00014458"/>
    </source>
</evidence>
<keyword evidence="16" id="KW-1185">Reference proteome</keyword>
<sequence length="623" mass="71017">MKHATVLTVLSLVAQVTSNQAPYRVSDISATKKRQPLTGRFIHITDFHPDILYKEGATIESGCHELPKGKDHDEEGSRLASSSNISIAGNTRTAGLAGKWGTGVSDCDSPMSLVNMTIDWLAKEWAHEIDFIVWTGDSARHDLDRNFPRTPNEIFQSNRMMVQQMQQAFPHIPIVPSLGNNDIYPHNVLAPGPNNIISQYTKIWSDIIPNDYEHIFERGGYFSLEVIPDRLAVISLNTLYWYKANTLADGCLDRNKDPGAFELEWLEVQLDQFRGRGMQVWLSGHIPPHLGMYFDNCYLKYGDLALRFQDTIVGHLYGHMNVDHFFFIDVQELEAPMPDAPHISEANLTSPESLVDGPPPRIGPLLEGSGRYRTMGRAANNFLQEELRKDFGEMPGPAKIKLKDYAVVNVAPSVIPTYYPGVRVFSYNISNMEDEDFWSDMKKKRRTGHRHRKKKAKHDCRRPENRDRPHCVFARLPRHYDKASPSRSNGPLSPLGYTQFFLPDVDSTRDIAPDWKIEYSTFHPRKLVPQSSGLTETQPPPVPLHLLPGYDPTIVSLYAANDVPADEGQRSKLVRFEEDMKHITPWKLKDLTIKNWVKLARKVVTRKKSWKKFQEIMYVSSDN</sequence>
<dbReference type="Proteomes" id="UP000193218">
    <property type="component" value="Unassembled WGS sequence"/>
</dbReference>
<feature type="compositionally biased region" description="Basic residues" evidence="13">
    <location>
        <begin position="445"/>
        <end position="460"/>
    </location>
</feature>
<dbReference type="STRING" id="4999.A0A1Y1UIS4"/>
<protein>
    <recommendedName>
        <fullName evidence="4 12">Endopolyphosphatase</fullName>
        <ecNumber evidence="3 12">3.6.1.10</ecNumber>
    </recommendedName>
</protein>
<feature type="region of interest" description="Disordered" evidence="13">
    <location>
        <begin position="445"/>
        <end position="465"/>
    </location>
</feature>
<dbReference type="InParanoid" id="A0A1Y1UIS4"/>
<dbReference type="EC" id="3.6.1.10" evidence="3 12"/>
<name>A0A1Y1UIS4_9TREE</name>
<keyword evidence="7 12" id="KW-0378">Hydrolase</keyword>
<dbReference type="GO" id="GO:0006798">
    <property type="term" value="P:polyphosphate catabolic process"/>
    <property type="evidence" value="ECO:0007669"/>
    <property type="project" value="TreeGrafter"/>
</dbReference>
<evidence type="ECO:0000256" key="13">
    <source>
        <dbReference type="SAM" id="MobiDB-lite"/>
    </source>
</evidence>
<comment type="caution">
    <text evidence="15">The sequence shown here is derived from an EMBL/GenBank/DDBJ whole genome shotgun (WGS) entry which is preliminary data.</text>
</comment>
<dbReference type="GO" id="GO:0008081">
    <property type="term" value="F:phosphoric diester hydrolase activity"/>
    <property type="evidence" value="ECO:0007669"/>
    <property type="project" value="TreeGrafter"/>
</dbReference>
<keyword evidence="11" id="KW-0325">Glycoprotein</keyword>
<gene>
    <name evidence="15" type="ORF">BD324DRAFT_650503</name>
</gene>
<dbReference type="GO" id="GO:0005774">
    <property type="term" value="C:vacuolar membrane"/>
    <property type="evidence" value="ECO:0007669"/>
    <property type="project" value="UniProtKB-SubCell"/>
</dbReference>
<keyword evidence="10 12" id="KW-0472">Membrane</keyword>
<dbReference type="RefSeq" id="XP_021871950.1">
    <property type="nucleotide sequence ID" value="XM_022018155.1"/>
</dbReference>
<comment type="similarity">
    <text evidence="2">Belongs to the endopolyphosphatase PPN1 family.</text>
</comment>
<evidence type="ECO:0000256" key="10">
    <source>
        <dbReference type="ARBA" id="ARBA00023136"/>
    </source>
</evidence>
<dbReference type="GeneID" id="33559964"/>
<dbReference type="CDD" id="cd00842">
    <property type="entry name" value="MPP_ASMase"/>
    <property type="match status" value="1"/>
</dbReference>
<evidence type="ECO:0000256" key="9">
    <source>
        <dbReference type="ARBA" id="ARBA00022989"/>
    </source>
</evidence>
<dbReference type="GO" id="GO:0004309">
    <property type="term" value="F:exopolyphosphatase activity"/>
    <property type="evidence" value="ECO:0007669"/>
    <property type="project" value="TreeGrafter"/>
</dbReference>
<keyword evidence="5 12" id="KW-0926">Vacuole</keyword>